<feature type="domain" description="Doublecortin" evidence="3">
    <location>
        <begin position="132"/>
        <end position="214"/>
    </location>
</feature>
<evidence type="ECO:0000259" key="3">
    <source>
        <dbReference type="PROSITE" id="PS50309"/>
    </source>
</evidence>
<evidence type="ECO:0000313" key="5">
    <source>
        <dbReference type="RefSeq" id="XP_018102235.1"/>
    </source>
</evidence>
<dbReference type="PROSITE" id="PS50309">
    <property type="entry name" value="DC"/>
    <property type="match status" value="2"/>
</dbReference>
<dbReference type="CDD" id="cd17153">
    <property type="entry name" value="DCX2_DCDC2B"/>
    <property type="match status" value="1"/>
</dbReference>
<feature type="region of interest" description="Disordered" evidence="2">
    <location>
        <begin position="246"/>
        <end position="284"/>
    </location>
</feature>
<dbReference type="GeneID" id="100381138"/>
<dbReference type="SMART" id="SM00537">
    <property type="entry name" value="DCX"/>
    <property type="match status" value="2"/>
</dbReference>
<protein>
    <submittedName>
        <fullName evidence="5">Doublecortin domain-containing protein 2B isoform X1</fullName>
    </submittedName>
</protein>
<organism evidence="4 5">
    <name type="scientific">Xenopus laevis</name>
    <name type="common">African clawed frog</name>
    <dbReference type="NCBI Taxonomy" id="8355"/>
    <lineage>
        <taxon>Eukaryota</taxon>
        <taxon>Metazoa</taxon>
        <taxon>Chordata</taxon>
        <taxon>Craniata</taxon>
        <taxon>Vertebrata</taxon>
        <taxon>Euteleostomi</taxon>
        <taxon>Amphibia</taxon>
        <taxon>Batrachia</taxon>
        <taxon>Anura</taxon>
        <taxon>Pipoidea</taxon>
        <taxon>Pipidae</taxon>
        <taxon>Xenopodinae</taxon>
        <taxon>Xenopus</taxon>
        <taxon>Xenopus</taxon>
    </lineage>
</organism>
<feature type="domain" description="Doublecortin" evidence="3">
    <location>
        <begin position="14"/>
        <end position="96"/>
    </location>
</feature>
<proteinExistence type="predicted"/>
<feature type="compositionally biased region" description="Basic and acidic residues" evidence="2">
    <location>
        <begin position="252"/>
        <end position="270"/>
    </location>
</feature>
<dbReference type="Xenbase" id="XB-GENE-5892142">
    <property type="gene designation" value="dcdc2b.L"/>
</dbReference>
<dbReference type="FunFam" id="3.10.20.230:FF:000004">
    <property type="entry name" value="Doublecortin domain containing 2"/>
    <property type="match status" value="1"/>
</dbReference>
<dbReference type="GO" id="GO:0005815">
    <property type="term" value="C:microtubule organizing center"/>
    <property type="evidence" value="ECO:0000318"/>
    <property type="project" value="GO_Central"/>
</dbReference>
<dbReference type="PaxDb" id="8355-A0A1L8HFK7"/>
<dbReference type="Gene3D" id="3.10.20.230">
    <property type="entry name" value="Doublecortin domain"/>
    <property type="match status" value="2"/>
</dbReference>
<keyword evidence="4" id="KW-1185">Reference proteome</keyword>
<dbReference type="FunFam" id="3.10.20.230:FF:000011">
    <property type="entry name" value="Doublecortin domain containing 2B"/>
    <property type="match status" value="1"/>
</dbReference>
<dbReference type="Proteomes" id="UP000186698">
    <property type="component" value="Chromosome 2L"/>
</dbReference>
<reference evidence="5" key="1">
    <citation type="submission" date="2025-08" db="UniProtKB">
        <authorList>
            <consortium name="RefSeq"/>
        </authorList>
    </citation>
    <scope>IDENTIFICATION</scope>
    <source>
        <strain evidence="5">J_2021</strain>
        <tissue evidence="5">Erythrocytes</tissue>
    </source>
</reference>
<evidence type="ECO:0000256" key="1">
    <source>
        <dbReference type="ARBA" id="ARBA00022737"/>
    </source>
</evidence>
<dbReference type="PANTHER" id="PTHR23004">
    <property type="entry name" value="DOUBLECORTIN DOMAIN CONTAINING 2"/>
    <property type="match status" value="1"/>
</dbReference>
<feature type="compositionally biased region" description="Basic and acidic residues" evidence="2">
    <location>
        <begin position="351"/>
        <end position="361"/>
    </location>
</feature>
<dbReference type="CDD" id="cd17150">
    <property type="entry name" value="DCX1_DCDC2B"/>
    <property type="match status" value="1"/>
</dbReference>
<evidence type="ECO:0000313" key="4">
    <source>
        <dbReference type="Proteomes" id="UP000186698"/>
    </source>
</evidence>
<dbReference type="Pfam" id="PF03607">
    <property type="entry name" value="DCX"/>
    <property type="match status" value="2"/>
</dbReference>
<dbReference type="CTD" id="100381138"/>
<dbReference type="InterPro" id="IPR003533">
    <property type="entry name" value="Doublecortin_dom"/>
</dbReference>
<dbReference type="OrthoDB" id="1738954at2759"/>
<dbReference type="PANTHER" id="PTHR23004:SF10">
    <property type="entry name" value="DOUBLECORTIN DOMAIN-CONTAINING PROTEIN 2B"/>
    <property type="match status" value="1"/>
</dbReference>
<dbReference type="STRING" id="8355.A0A1L8HFK7"/>
<evidence type="ECO:0000313" key="6">
    <source>
        <dbReference type="Xenbase" id="XB-GENE-5892142"/>
    </source>
</evidence>
<evidence type="ECO:0000256" key="2">
    <source>
        <dbReference type="SAM" id="MobiDB-lite"/>
    </source>
</evidence>
<dbReference type="SUPFAM" id="SSF89837">
    <property type="entry name" value="Doublecortin (DC)"/>
    <property type="match status" value="2"/>
</dbReference>
<dbReference type="GO" id="GO:0005874">
    <property type="term" value="C:microtubule"/>
    <property type="evidence" value="ECO:0000318"/>
    <property type="project" value="GO_Central"/>
</dbReference>
<dbReference type="Bgee" id="100381138">
    <property type="expression patterns" value="Expressed in neurula embryo and 5 other cell types or tissues"/>
</dbReference>
<dbReference type="InterPro" id="IPR036572">
    <property type="entry name" value="Doublecortin_dom_sf"/>
</dbReference>
<feature type="compositionally biased region" description="Basic and acidic residues" evidence="2">
    <location>
        <begin position="379"/>
        <end position="389"/>
    </location>
</feature>
<dbReference type="AGR" id="Xenbase:XB-GENE-5892142"/>
<dbReference type="RefSeq" id="XP_018102235.1">
    <property type="nucleotide sequence ID" value="XM_018246746.2"/>
</dbReference>
<name>A0A1L8HFK7_XENLA</name>
<dbReference type="AlphaFoldDB" id="A0A1L8HFK7"/>
<dbReference type="OMA" id="AGFEHFH"/>
<dbReference type="GO" id="GO:0035556">
    <property type="term" value="P:intracellular signal transduction"/>
    <property type="evidence" value="ECO:0007669"/>
    <property type="project" value="InterPro"/>
</dbReference>
<gene>
    <name evidence="5 6" type="primary">dcdc2b.L</name>
</gene>
<accession>A0A1L8HFK7</accession>
<sequence>MSSPSGVQMAPLARNVVVYRNGDPFHTGRKMVVNEKQFLTFEAFLNEVTSCIEAPVAIRSIYTPRNGHRISQLGDLLNKGHYVAGGTEKFRKLDYQHTEIKQPAVQKSRDANQVYPKLNFIERWRKDTQLPCVIHVFRNGDLMTPPYRVLLYPIILKEWELVLSLLTQKVNLNSGAVRKLCTLDGVSLSNGAELVSGEYYVALGSEKYKCLPYQELLTLNEDKGHLGARRKIAKAGVVKIHSVSQDGYSDSPMREDGRRVHSTGAEEKSKFSGPKHPSKGDESVFYAKPVRVYPKRKAKPNLEDTTGREGVFKVKETRQELEGAREVKEDAHTHVELPVDQRVAEVVHEEYIDNESRHPTEDLDSNYQGKSHTPRHRKKEDVAGKVKKF</sequence>
<dbReference type="KEGG" id="xla:100381138"/>
<feature type="region of interest" description="Disordered" evidence="2">
    <location>
        <begin position="351"/>
        <end position="389"/>
    </location>
</feature>
<keyword evidence="1" id="KW-0677">Repeat</keyword>